<dbReference type="FunFam" id="1.25.10.10:FF:000237">
    <property type="entry name" value="Pumilio homolog 9"/>
    <property type="match status" value="1"/>
</dbReference>
<evidence type="ECO:0000256" key="1">
    <source>
        <dbReference type="ARBA" id="ARBA00004496"/>
    </source>
</evidence>
<dbReference type="Proteomes" id="UP001295469">
    <property type="component" value="Chromosome C05"/>
</dbReference>
<evidence type="ECO:0000256" key="4">
    <source>
        <dbReference type="ARBA" id="ARBA00022845"/>
    </source>
</evidence>
<dbReference type="Pfam" id="PF00806">
    <property type="entry name" value="PUF"/>
    <property type="match status" value="7"/>
</dbReference>
<dbReference type="CDD" id="cd07920">
    <property type="entry name" value="Pumilio"/>
    <property type="match status" value="1"/>
</dbReference>
<comment type="function">
    <text evidence="6">Sequence-specific RNA-binding protein that regulates translation and mRNA stability by binding the 3'-UTR of target mRNAs.</text>
</comment>
<dbReference type="InterPro" id="IPR001313">
    <property type="entry name" value="Pumilio_RNA-bd_rpt"/>
</dbReference>
<dbReference type="GO" id="GO:0006417">
    <property type="term" value="P:regulation of translation"/>
    <property type="evidence" value="ECO:0007669"/>
    <property type="project" value="UniProtKB-KW"/>
</dbReference>
<evidence type="ECO:0000256" key="2">
    <source>
        <dbReference type="ARBA" id="ARBA00022490"/>
    </source>
</evidence>
<dbReference type="InterPro" id="IPR033133">
    <property type="entry name" value="PUM-HD"/>
</dbReference>
<comment type="subcellular location">
    <subcellularLocation>
        <location evidence="1">Cytoplasm</location>
    </subcellularLocation>
</comment>
<dbReference type="SUPFAM" id="SSF48371">
    <property type="entry name" value="ARM repeat"/>
    <property type="match status" value="1"/>
</dbReference>
<accession>A0A816LAY7</accession>
<organism evidence="9">
    <name type="scientific">Brassica napus</name>
    <name type="common">Rape</name>
    <dbReference type="NCBI Taxonomy" id="3708"/>
    <lineage>
        <taxon>Eukaryota</taxon>
        <taxon>Viridiplantae</taxon>
        <taxon>Streptophyta</taxon>
        <taxon>Embryophyta</taxon>
        <taxon>Tracheophyta</taxon>
        <taxon>Spermatophyta</taxon>
        <taxon>Magnoliopsida</taxon>
        <taxon>eudicotyledons</taxon>
        <taxon>Gunneridae</taxon>
        <taxon>Pentapetalae</taxon>
        <taxon>rosids</taxon>
        <taxon>malvids</taxon>
        <taxon>Brassicales</taxon>
        <taxon>Brassicaceae</taxon>
        <taxon>Brassiceae</taxon>
        <taxon>Brassica</taxon>
    </lineage>
</organism>
<keyword evidence="5" id="KW-0694">RNA-binding</keyword>
<feature type="repeat" description="Pumilio" evidence="7">
    <location>
        <begin position="167"/>
        <end position="202"/>
    </location>
</feature>
<proteinExistence type="predicted"/>
<dbReference type="PANTHER" id="PTHR12537">
    <property type="entry name" value="RNA BINDING PROTEIN PUMILIO-RELATED"/>
    <property type="match status" value="1"/>
</dbReference>
<evidence type="ECO:0000256" key="6">
    <source>
        <dbReference type="ARBA" id="ARBA00058490"/>
    </source>
</evidence>
<dbReference type="PANTHER" id="PTHR12537:SF150">
    <property type="entry name" value="PUM-HD DOMAIN-CONTAINING PROTEIN"/>
    <property type="match status" value="1"/>
</dbReference>
<evidence type="ECO:0000259" key="8">
    <source>
        <dbReference type="PROSITE" id="PS50303"/>
    </source>
</evidence>
<evidence type="ECO:0000313" key="9">
    <source>
        <dbReference type="EMBL" id="CAF1927669.1"/>
    </source>
</evidence>
<keyword evidence="2" id="KW-0963">Cytoplasm</keyword>
<dbReference type="GO" id="GO:0005737">
    <property type="term" value="C:cytoplasm"/>
    <property type="evidence" value="ECO:0007669"/>
    <property type="project" value="UniProtKB-SubCell"/>
</dbReference>
<dbReference type="SMART" id="SM00025">
    <property type="entry name" value="Pumilio"/>
    <property type="match status" value="8"/>
</dbReference>
<feature type="repeat" description="Pumilio" evidence="7">
    <location>
        <begin position="387"/>
        <end position="422"/>
    </location>
</feature>
<reference evidence="9" key="1">
    <citation type="submission" date="2021-01" db="EMBL/GenBank/DDBJ databases">
        <authorList>
            <consortium name="Genoscope - CEA"/>
            <person name="William W."/>
        </authorList>
    </citation>
    <scope>NUCLEOTIDE SEQUENCE</scope>
</reference>
<feature type="repeat" description="Pumilio" evidence="7">
    <location>
        <begin position="239"/>
        <end position="277"/>
    </location>
</feature>
<protein>
    <submittedName>
        <fullName evidence="9">(rape) hypothetical protein</fullName>
    </submittedName>
</protein>
<dbReference type="AlphaFoldDB" id="A0A816LAY7"/>
<feature type="repeat" description="Pumilio" evidence="7">
    <location>
        <begin position="203"/>
        <end position="238"/>
    </location>
</feature>
<evidence type="ECO:0000256" key="3">
    <source>
        <dbReference type="ARBA" id="ARBA00022737"/>
    </source>
</evidence>
<gene>
    <name evidence="9" type="ORF">DARMORV10_C05P21370.1</name>
</gene>
<dbReference type="EMBL" id="HG994369">
    <property type="protein sequence ID" value="CAF1927669.1"/>
    <property type="molecule type" value="Genomic_DNA"/>
</dbReference>
<evidence type="ECO:0000256" key="5">
    <source>
        <dbReference type="ARBA" id="ARBA00022884"/>
    </source>
</evidence>
<dbReference type="PROSITE" id="PS50303">
    <property type="entry name" value="PUM_HD"/>
    <property type="match status" value="1"/>
</dbReference>
<feature type="repeat" description="Pumilio" evidence="7">
    <location>
        <begin position="279"/>
        <end position="314"/>
    </location>
</feature>
<name>A0A816LAY7_BRANA</name>
<dbReference type="GO" id="GO:0003723">
    <property type="term" value="F:RNA binding"/>
    <property type="evidence" value="ECO:0007669"/>
    <property type="project" value="UniProtKB-KW"/>
</dbReference>
<evidence type="ECO:0000256" key="7">
    <source>
        <dbReference type="PROSITE-ProRule" id="PRU00317"/>
    </source>
</evidence>
<sequence length="484" mass="55454">MQKIHWDGDVKIGNYEETKKPEFWLKQRVLEMMKRGELCEEEEEETLFLSHSPSSPTQNSWSHYHNLFPGDSSSSSSRLSLRSPSDYSLSSYFSNGQCNGSSQFTPTTKYDHGLSLCESLLHRLNIREEEEQEFNNYSVPSFSPRRSCLSNHHQGSSGNKIHPRLRDLQGYVYLMAKDQHGCRSLQRVLEDGSSIDAMVIFNEVIPHVVELMINPFGNYLMQKLLDVCNEEQRTTIILIVTSEPGLLVRIALNPHGTRVVQRLVESIKTKKQIYLVTSALRPGFHNLAINVNGNHVIQRCLQCLITQDNKFIFEDATRFCIDIATHQHGCCVLQKCVAYSTGQQREKLITQISRNSLFLAQHPYGNYAVQFIIEMRDFQATAMVLARLKGHYVELSMQKFSSHLVERCLTHCAESRPQIVLELISVSRFDLLIQDPYANFVIQAALSVTEGSLHAYLIEVIRPHSNLRRNPYCKGIFSRNLTRK</sequence>
<feature type="domain" description="PUM-HD" evidence="8">
    <location>
        <begin position="145"/>
        <end position="484"/>
    </location>
</feature>
<dbReference type="Gene3D" id="1.25.10.10">
    <property type="entry name" value="Leucine-rich Repeat Variant"/>
    <property type="match status" value="1"/>
</dbReference>
<dbReference type="InterPro" id="IPR016024">
    <property type="entry name" value="ARM-type_fold"/>
</dbReference>
<feature type="repeat" description="Pumilio" evidence="7">
    <location>
        <begin position="351"/>
        <end position="386"/>
    </location>
</feature>
<feature type="repeat" description="Pumilio" evidence="7">
    <location>
        <begin position="315"/>
        <end position="350"/>
    </location>
</feature>
<dbReference type="InterPro" id="IPR033712">
    <property type="entry name" value="Pumilio_RNA-bd"/>
</dbReference>
<keyword evidence="4" id="KW-0810">Translation regulation</keyword>
<dbReference type="InterPro" id="IPR011989">
    <property type="entry name" value="ARM-like"/>
</dbReference>
<keyword evidence="3" id="KW-0677">Repeat</keyword>
<dbReference type="PROSITE" id="PS50302">
    <property type="entry name" value="PUM"/>
    <property type="match status" value="7"/>
</dbReference>